<dbReference type="InterPro" id="IPR036249">
    <property type="entry name" value="Thioredoxin-like_sf"/>
</dbReference>
<dbReference type="SUPFAM" id="SSF52833">
    <property type="entry name" value="Thioredoxin-like"/>
    <property type="match status" value="1"/>
</dbReference>
<evidence type="ECO:0000256" key="1">
    <source>
        <dbReference type="SAM" id="Coils"/>
    </source>
</evidence>
<name>G0LN40_HALWC</name>
<feature type="coiled-coil region" evidence="1">
    <location>
        <begin position="60"/>
        <end position="87"/>
    </location>
</feature>
<dbReference type="Proteomes" id="UP000007954">
    <property type="component" value="Chromosome"/>
</dbReference>
<dbReference type="Pfam" id="PF01323">
    <property type="entry name" value="DSBA"/>
    <property type="match status" value="1"/>
</dbReference>
<dbReference type="AlphaFoldDB" id="G0LN40"/>
<dbReference type="GO" id="GO:0016491">
    <property type="term" value="F:oxidoreductase activity"/>
    <property type="evidence" value="ECO:0007669"/>
    <property type="project" value="InterPro"/>
</dbReference>
<dbReference type="EMBL" id="FR746099">
    <property type="protein sequence ID" value="CCC41510.1"/>
    <property type="molecule type" value="Genomic_DNA"/>
</dbReference>
<dbReference type="HOGENOM" id="CLU_069253_2_0_2"/>
<organism evidence="3 4">
    <name type="scientific">Haloquadratum walsbyi (strain DSM 16854 / JCM 12705 / C23)</name>
    <dbReference type="NCBI Taxonomy" id="768065"/>
    <lineage>
        <taxon>Archaea</taxon>
        <taxon>Methanobacteriati</taxon>
        <taxon>Methanobacteriota</taxon>
        <taxon>Stenosarchaea group</taxon>
        <taxon>Halobacteria</taxon>
        <taxon>Halobacteriales</taxon>
        <taxon>Haloferacaceae</taxon>
        <taxon>Haloquadratum</taxon>
    </lineage>
</organism>
<dbReference type="Gene3D" id="3.40.30.10">
    <property type="entry name" value="Glutaredoxin"/>
    <property type="match status" value="1"/>
</dbReference>
<feature type="domain" description="DSBA-like thioredoxin" evidence="2">
    <location>
        <begin position="5"/>
        <end position="209"/>
    </location>
</feature>
<dbReference type="PANTHER" id="PTHR13887">
    <property type="entry name" value="GLUTATHIONE S-TRANSFERASE KAPPA"/>
    <property type="match status" value="1"/>
</dbReference>
<dbReference type="RefSeq" id="WP_014556870.1">
    <property type="nucleotide sequence ID" value="NC_017459.1"/>
</dbReference>
<dbReference type="PANTHER" id="PTHR13887:SF41">
    <property type="entry name" value="THIOREDOXIN SUPERFAMILY PROTEIN"/>
    <property type="match status" value="1"/>
</dbReference>
<dbReference type="GeneID" id="12448631"/>
<proteinExistence type="predicted"/>
<accession>G0LN40</accession>
<protein>
    <submittedName>
        <fullName evidence="3">Thioredoxin domain protein</fullName>
    </submittedName>
</protein>
<dbReference type="KEGG" id="hwc:Hqrw_3773"/>
<gene>
    <name evidence="3" type="ordered locus">Hqrw_3773</name>
</gene>
<reference evidence="3 4" key="1">
    <citation type="journal article" date="2011" name="PLoS ONE">
        <title>Haloquadratum walsbyi: limited diversity in a global pond.</title>
        <authorList>
            <person name="Dyall-Smith M."/>
            <person name="Pfeiffer F."/>
            <person name="Klee K."/>
            <person name="Palm P."/>
            <person name="Gross K."/>
            <person name="Schuster S.C."/>
            <person name="Rampp M."/>
            <person name="Oesterhelt D."/>
        </authorList>
    </citation>
    <scope>NUCLEOTIDE SEQUENCE [LARGE SCALE GENOMIC DNA]</scope>
    <source>
        <strain evidence="4">DSM 16854 / JCM 12705 / C23</strain>
    </source>
</reference>
<evidence type="ECO:0000313" key="3">
    <source>
        <dbReference type="EMBL" id="CCC41510.1"/>
    </source>
</evidence>
<sequence>MAESILVYSDYVCPFCYLGRRALSIYQTEREDSLQIEWHPFDLRAQQRHADGSIDHDAANQKGEQYYQQARENVRQLQDQYDATEMCQELATDVDSRPAQLVSVNIQQADAYSYDSWLAFDTAVLAALWEDDRDIEETAVLTDIASEIDVGIDTDWIETILSDKGRYDALDEQFRAAQNAGITGVPTFVNKTDGNAVRGAVPPAQLRRLMDN</sequence>
<evidence type="ECO:0000313" key="4">
    <source>
        <dbReference type="Proteomes" id="UP000007954"/>
    </source>
</evidence>
<dbReference type="OrthoDB" id="359198at2157"/>
<dbReference type="InterPro" id="IPR001853">
    <property type="entry name" value="DSBA-like_thioredoxin_dom"/>
</dbReference>
<evidence type="ECO:0000259" key="2">
    <source>
        <dbReference type="Pfam" id="PF01323"/>
    </source>
</evidence>
<keyword evidence="1" id="KW-0175">Coiled coil</keyword>